<name>A0A917NZR8_9ACTN</name>
<dbReference type="AlphaFoldDB" id="A0A917NZR8"/>
<protein>
    <submittedName>
        <fullName evidence="2">Uncharacterized protein</fullName>
    </submittedName>
</protein>
<evidence type="ECO:0000313" key="2">
    <source>
        <dbReference type="EMBL" id="GGJ44594.1"/>
    </source>
</evidence>
<dbReference type="Proteomes" id="UP000625682">
    <property type="component" value="Unassembled WGS sequence"/>
</dbReference>
<comment type="caution">
    <text evidence="2">The sequence shown here is derived from an EMBL/GenBank/DDBJ whole genome shotgun (WGS) entry which is preliminary data.</text>
</comment>
<reference evidence="2" key="1">
    <citation type="journal article" date="2014" name="Int. J. Syst. Evol. Microbiol.">
        <title>Complete genome sequence of Corynebacterium casei LMG S-19264T (=DSM 44701T), isolated from a smear-ripened cheese.</title>
        <authorList>
            <consortium name="US DOE Joint Genome Institute (JGI-PGF)"/>
            <person name="Walter F."/>
            <person name="Albersmeier A."/>
            <person name="Kalinowski J."/>
            <person name="Ruckert C."/>
        </authorList>
    </citation>
    <scope>NUCLEOTIDE SEQUENCE</scope>
    <source>
        <strain evidence="2">CGMCC 4.7272</strain>
    </source>
</reference>
<evidence type="ECO:0000313" key="3">
    <source>
        <dbReference type="Proteomes" id="UP000625682"/>
    </source>
</evidence>
<reference evidence="2" key="2">
    <citation type="submission" date="2020-09" db="EMBL/GenBank/DDBJ databases">
        <authorList>
            <person name="Sun Q."/>
            <person name="Zhou Y."/>
        </authorList>
    </citation>
    <scope>NUCLEOTIDE SEQUENCE</scope>
    <source>
        <strain evidence="2">CGMCC 4.7272</strain>
    </source>
</reference>
<sequence length="106" mass="10625">MLRVEPGQRHHAGVVHERVDPSVLGDGVVDGRAHVVGTGHVEPTMACPAALRTDAGGQCLQAVRPSCADDDPVAFGGEPEGGGRTDAAAGTGHEDHPGGGGGFGER</sequence>
<accession>A0A917NZR8</accession>
<feature type="region of interest" description="Disordered" evidence="1">
    <location>
        <begin position="67"/>
        <end position="106"/>
    </location>
</feature>
<dbReference type="EMBL" id="BMMU01000015">
    <property type="protein sequence ID" value="GGJ44594.1"/>
    <property type="molecule type" value="Genomic_DNA"/>
</dbReference>
<proteinExistence type="predicted"/>
<keyword evidence="3" id="KW-1185">Reference proteome</keyword>
<organism evidence="2 3">
    <name type="scientific">Streptomyces lacrimifluminis</name>
    <dbReference type="NCBI Taxonomy" id="1500077"/>
    <lineage>
        <taxon>Bacteria</taxon>
        <taxon>Bacillati</taxon>
        <taxon>Actinomycetota</taxon>
        <taxon>Actinomycetes</taxon>
        <taxon>Kitasatosporales</taxon>
        <taxon>Streptomycetaceae</taxon>
        <taxon>Streptomyces</taxon>
    </lineage>
</organism>
<evidence type="ECO:0000256" key="1">
    <source>
        <dbReference type="SAM" id="MobiDB-lite"/>
    </source>
</evidence>
<gene>
    <name evidence="2" type="ORF">GCM10012282_46890</name>
</gene>